<dbReference type="EMBL" id="JAEQMY010000014">
    <property type="protein sequence ID" value="MBL0404721.1"/>
    <property type="molecule type" value="Genomic_DNA"/>
</dbReference>
<dbReference type="AlphaFoldDB" id="A0A936Z7H0"/>
<organism evidence="1 2">
    <name type="scientific">Microvirga aerilata</name>
    <dbReference type="NCBI Taxonomy" id="670292"/>
    <lineage>
        <taxon>Bacteria</taxon>
        <taxon>Pseudomonadati</taxon>
        <taxon>Pseudomonadota</taxon>
        <taxon>Alphaproteobacteria</taxon>
        <taxon>Hyphomicrobiales</taxon>
        <taxon>Methylobacteriaceae</taxon>
        <taxon>Microvirga</taxon>
    </lineage>
</organism>
<dbReference type="InterPro" id="IPR029055">
    <property type="entry name" value="Ntn_hydrolases_N"/>
</dbReference>
<dbReference type="SUPFAM" id="SSF56235">
    <property type="entry name" value="N-terminal nucleophile aminohydrolases (Ntn hydrolases)"/>
    <property type="match status" value="1"/>
</dbReference>
<proteinExistence type="predicted"/>
<dbReference type="RefSeq" id="WP_202059684.1">
    <property type="nucleotide sequence ID" value="NZ_JAEQMY010000014.1"/>
</dbReference>
<comment type="caution">
    <text evidence="1">The sequence shown here is derived from an EMBL/GenBank/DDBJ whole genome shotgun (WGS) entry which is preliminary data.</text>
</comment>
<dbReference type="Gene3D" id="3.60.20.10">
    <property type="entry name" value="Glutamine Phosphoribosylpyrophosphate, subunit 1, domain 1"/>
    <property type="match status" value="1"/>
</dbReference>
<gene>
    <name evidence="1" type="ORF">JKG68_12150</name>
</gene>
<dbReference type="PIRSF" id="PIRSF009120">
    <property type="entry name" value="UCP009120_prtse"/>
    <property type="match status" value="1"/>
</dbReference>
<accession>A0A936Z7H0</accession>
<protein>
    <submittedName>
        <fullName evidence="1">Peptidase</fullName>
    </submittedName>
</protein>
<dbReference type="InterPro" id="IPR016545">
    <property type="entry name" value="UCP009120_prtse"/>
</dbReference>
<dbReference type="Proteomes" id="UP000605848">
    <property type="component" value="Unassembled WGS sequence"/>
</dbReference>
<evidence type="ECO:0000313" key="2">
    <source>
        <dbReference type="Proteomes" id="UP000605848"/>
    </source>
</evidence>
<name>A0A936Z7H0_9HYPH</name>
<reference evidence="1" key="1">
    <citation type="submission" date="2021-01" db="EMBL/GenBank/DDBJ databases">
        <title>Microvirga sp.</title>
        <authorList>
            <person name="Kim M.K."/>
        </authorList>
    </citation>
    <scope>NUCLEOTIDE SEQUENCE</scope>
    <source>
        <strain evidence="1">5420S-16</strain>
    </source>
</reference>
<keyword evidence="2" id="KW-1185">Reference proteome</keyword>
<evidence type="ECO:0000313" key="1">
    <source>
        <dbReference type="EMBL" id="MBL0404721.1"/>
    </source>
</evidence>
<sequence>MTYCVGILVRDGLVMVADTRTNAGVDNIATFRKLHLFEKPGERVITLATAGNLSASQSVMSLLSEGIENPETGEAETLLTVSSMYKAAQLVGRAIRHVYEMDGVEMEKRHMTFDVTMLLGGQIGETPMRLYQVYAAGNAIEATLDTPFLQIGEPKYGKPILDRAISHGTSLVEALKLGLISMDSTLKSNLGVGLPIDIVMAKRDALRAGVTYRIQEDEPYFRDLRERWSAALRAAHQAIPHPPYVEEAL</sequence>